<protein>
    <submittedName>
        <fullName evidence="1">Uncharacterized protein</fullName>
    </submittedName>
</protein>
<dbReference type="EMBL" id="CP090033">
    <property type="protein sequence ID" value="UPK93469.1"/>
    <property type="molecule type" value="Genomic_DNA"/>
</dbReference>
<keyword evidence="2" id="KW-1185">Reference proteome</keyword>
<name>A0ACD3YWV4_FUSSC</name>
<gene>
    <name evidence="1" type="ORF">LCI18_004404</name>
</gene>
<reference evidence="1" key="1">
    <citation type="submission" date="2021-11" db="EMBL/GenBank/DDBJ databases">
        <title>Fusarium solani-melongenae Genome sequencing and assembly.</title>
        <authorList>
            <person name="Xie S."/>
            <person name="Huang L."/>
            <person name="Zhang X."/>
        </authorList>
    </citation>
    <scope>NUCLEOTIDE SEQUENCE</scope>
    <source>
        <strain evidence="1">CRI 24-3</strain>
    </source>
</reference>
<evidence type="ECO:0000313" key="1">
    <source>
        <dbReference type="EMBL" id="UPK93469.1"/>
    </source>
</evidence>
<evidence type="ECO:0000313" key="2">
    <source>
        <dbReference type="Proteomes" id="UP000830768"/>
    </source>
</evidence>
<dbReference type="Proteomes" id="UP000830768">
    <property type="component" value="Chromosome 4"/>
</dbReference>
<proteinExistence type="predicted"/>
<organism evidence="1 2">
    <name type="scientific">Fusarium solani subsp. cucurbitae</name>
    <name type="common">Neocosmosporum cucurbitae</name>
    <dbReference type="NCBI Taxonomy" id="2747967"/>
    <lineage>
        <taxon>Eukaryota</taxon>
        <taxon>Fungi</taxon>
        <taxon>Dikarya</taxon>
        <taxon>Ascomycota</taxon>
        <taxon>Pezizomycotina</taxon>
        <taxon>Sordariomycetes</taxon>
        <taxon>Hypocreomycetidae</taxon>
        <taxon>Hypocreales</taxon>
        <taxon>Nectriaceae</taxon>
        <taxon>Fusarium</taxon>
        <taxon>Fusarium solani species complex</taxon>
    </lineage>
</organism>
<accession>A0ACD3YWV4</accession>
<sequence>MRHLLIFSLACLARIWALAVDCDGGCYQKPLVEHGPHVSSQFNLRQQSEVLCDAGSRQWTGTVDVGPGKSMFFWYFESRNNPETDPVVLWMSGGPGATGEFGLFKDIGPCAVNEDGNSTRRNFHSWTDSANVIFIDQPVGIGFSAIANRSNMAVDLHAGAQDLYAFLDIFTTKIFPGLTSREWHIAGESMGGHYTVGYTQYITWRQAELSPDAPRLNIVSVIAVDAYIDISRQAAGYYDFFCTSWNGEGQPPLMNHTACTEMAAAVPECERLGALCRETYDVHVCAMAGELCNENVGAYYLTDVKPGGWNPYDSREQCIRPPLCSDLDGGPALKFLNRPWVQRQLGVDTPFELIDFDAGERWFNSMAIHLPVTREMTWLLDNTNIRFLFINGNNDIIINTPGQIRLLEELPWHGQALYRSQKFEPWYFSNGELVSNAGGTMGGQQKGGGRLSLFTVDEAGHMAPAHQPEAVGAVVKFFLRQR</sequence>